<feature type="transmembrane region" description="Helical" evidence="1">
    <location>
        <begin position="12"/>
        <end position="40"/>
    </location>
</feature>
<evidence type="ECO:0000313" key="2">
    <source>
        <dbReference type="EMBL" id="PIC55105.1"/>
    </source>
</evidence>
<dbReference type="Proteomes" id="UP000230233">
    <property type="component" value="Chromosome I"/>
</dbReference>
<feature type="transmembrane region" description="Helical" evidence="1">
    <location>
        <begin position="129"/>
        <end position="148"/>
    </location>
</feature>
<comment type="caution">
    <text evidence="2">The sequence shown here is derived from an EMBL/GenBank/DDBJ whole genome shotgun (WGS) entry which is preliminary data.</text>
</comment>
<keyword evidence="1" id="KW-0812">Transmembrane</keyword>
<feature type="transmembrane region" description="Helical" evidence="1">
    <location>
        <begin position="160"/>
        <end position="180"/>
    </location>
</feature>
<keyword evidence="1" id="KW-0472">Membrane</keyword>
<organism evidence="2 3">
    <name type="scientific">Caenorhabditis nigoni</name>
    <dbReference type="NCBI Taxonomy" id="1611254"/>
    <lineage>
        <taxon>Eukaryota</taxon>
        <taxon>Metazoa</taxon>
        <taxon>Ecdysozoa</taxon>
        <taxon>Nematoda</taxon>
        <taxon>Chromadorea</taxon>
        <taxon>Rhabditida</taxon>
        <taxon>Rhabditina</taxon>
        <taxon>Rhabditomorpha</taxon>
        <taxon>Rhabditoidea</taxon>
        <taxon>Rhabditidae</taxon>
        <taxon>Peloderinae</taxon>
        <taxon>Caenorhabditis</taxon>
    </lineage>
</organism>
<evidence type="ECO:0000313" key="3">
    <source>
        <dbReference type="Proteomes" id="UP000230233"/>
    </source>
</evidence>
<proteinExistence type="predicted"/>
<keyword evidence="1" id="KW-1133">Transmembrane helix</keyword>
<protein>
    <submittedName>
        <fullName evidence="2">Uncharacterized protein</fullName>
    </submittedName>
</protein>
<feature type="transmembrane region" description="Helical" evidence="1">
    <location>
        <begin position="78"/>
        <end position="101"/>
    </location>
</feature>
<keyword evidence="3" id="KW-1185">Reference proteome</keyword>
<gene>
    <name evidence="2" type="primary">Cni-R06A10.1</name>
    <name evidence="2" type="synonym">Cnig_chr_I.g521</name>
    <name evidence="2" type="ORF">B9Z55_000521</name>
</gene>
<accession>A0A2G5VTD7</accession>
<sequence length="264" mass="30709">MFCCNKKQSKQAIRVSLIISVLVDVGLCVALFVSLAYYWINGKSFSPHYIVGFMAFFVLFAGFFISLMVAVHTKDIRAILVSVAFTVARFICAIIVVISWLSEYHTTAEANKAAKEGEDPYEWISHRKAILLAFAGIYIKIFISQLFILNRLYKIGKFSIDNWIAILITIVCLIVARALFNNVIFPYYFEEFKKLYRLENTLKNMKEVLEEDYSDLWHEQEFCLAFLALQDEHQRLVRLAKSNSDGENPRRFHWANRYAKIRIK</sequence>
<name>A0A2G5VTD7_9PELO</name>
<dbReference type="OrthoDB" id="5828885at2759"/>
<reference evidence="3" key="1">
    <citation type="submission" date="2017-10" db="EMBL/GenBank/DDBJ databases">
        <title>Rapid genome shrinkage in a self-fertile nematode reveals novel sperm competition proteins.</title>
        <authorList>
            <person name="Yin D."/>
            <person name="Schwarz E.M."/>
            <person name="Thomas C.G."/>
            <person name="Felde R.L."/>
            <person name="Korf I.F."/>
            <person name="Cutter A.D."/>
            <person name="Schartner C.M."/>
            <person name="Ralston E.J."/>
            <person name="Meyer B.J."/>
            <person name="Haag E.S."/>
        </authorList>
    </citation>
    <scope>NUCLEOTIDE SEQUENCE [LARGE SCALE GENOMIC DNA]</scope>
    <source>
        <strain evidence="3">JU1422</strain>
    </source>
</reference>
<dbReference type="EMBL" id="PDUG01000001">
    <property type="protein sequence ID" value="PIC55105.1"/>
    <property type="molecule type" value="Genomic_DNA"/>
</dbReference>
<dbReference type="AlphaFoldDB" id="A0A2G5VTD7"/>
<evidence type="ECO:0000256" key="1">
    <source>
        <dbReference type="SAM" id="Phobius"/>
    </source>
</evidence>
<feature type="transmembrane region" description="Helical" evidence="1">
    <location>
        <begin position="46"/>
        <end position="71"/>
    </location>
</feature>